<gene>
    <name evidence="1" type="ORF">THASP1DRAFT_7216</name>
</gene>
<reference evidence="2" key="1">
    <citation type="journal article" date="2018" name="Nat. Microbiol.">
        <title>Leveraging single-cell genomics to expand the fungal tree of life.</title>
        <authorList>
            <person name="Ahrendt S.R."/>
            <person name="Quandt C.A."/>
            <person name="Ciobanu D."/>
            <person name="Clum A."/>
            <person name="Salamov A."/>
            <person name="Andreopoulos B."/>
            <person name="Cheng J.F."/>
            <person name="Woyke T."/>
            <person name="Pelin A."/>
            <person name="Henrissat B."/>
            <person name="Reynolds N.K."/>
            <person name="Benny G.L."/>
            <person name="Smith M.E."/>
            <person name="James T.Y."/>
            <person name="Grigoriev I.V."/>
        </authorList>
    </citation>
    <scope>NUCLEOTIDE SEQUENCE [LARGE SCALE GENOMIC DNA]</scope>
    <source>
        <strain evidence="2">RSA 1356</strain>
    </source>
</reference>
<feature type="non-terminal residue" evidence="1">
    <location>
        <position position="63"/>
    </location>
</feature>
<evidence type="ECO:0000313" key="2">
    <source>
        <dbReference type="Proteomes" id="UP000271241"/>
    </source>
</evidence>
<sequence length="63" mass="7107">SAATIAMPLPNFRRIYASFRTPEEERRISREAFFKCVGFVVACVAITWLASRQRSPGSTETLL</sequence>
<keyword evidence="2" id="KW-1185">Reference proteome</keyword>
<protein>
    <submittedName>
        <fullName evidence="1">Uncharacterized protein</fullName>
    </submittedName>
</protein>
<dbReference type="AlphaFoldDB" id="A0A4V1IW86"/>
<dbReference type="EMBL" id="KZ992836">
    <property type="protein sequence ID" value="RKP06689.1"/>
    <property type="molecule type" value="Genomic_DNA"/>
</dbReference>
<organism evidence="1 2">
    <name type="scientific">Thamnocephalis sphaerospora</name>
    <dbReference type="NCBI Taxonomy" id="78915"/>
    <lineage>
        <taxon>Eukaryota</taxon>
        <taxon>Fungi</taxon>
        <taxon>Fungi incertae sedis</taxon>
        <taxon>Zoopagomycota</taxon>
        <taxon>Zoopagomycotina</taxon>
        <taxon>Zoopagomycetes</taxon>
        <taxon>Zoopagales</taxon>
        <taxon>Sigmoideomycetaceae</taxon>
        <taxon>Thamnocephalis</taxon>
    </lineage>
</organism>
<feature type="non-terminal residue" evidence="1">
    <location>
        <position position="1"/>
    </location>
</feature>
<dbReference type="OrthoDB" id="2122015at2759"/>
<dbReference type="Pfam" id="PF17237">
    <property type="entry name" value="Emr1"/>
    <property type="match status" value="1"/>
</dbReference>
<dbReference type="InterPro" id="IPR035195">
    <property type="entry name" value="Emr1"/>
</dbReference>
<dbReference type="GO" id="GO:0007008">
    <property type="term" value="P:outer mitochondrial membrane organization"/>
    <property type="evidence" value="ECO:0007669"/>
    <property type="project" value="InterPro"/>
</dbReference>
<dbReference type="Proteomes" id="UP000271241">
    <property type="component" value="Unassembled WGS sequence"/>
</dbReference>
<evidence type="ECO:0000313" key="1">
    <source>
        <dbReference type="EMBL" id="RKP06689.1"/>
    </source>
</evidence>
<dbReference type="GO" id="GO:0005739">
    <property type="term" value="C:mitochondrion"/>
    <property type="evidence" value="ECO:0007669"/>
    <property type="project" value="GOC"/>
</dbReference>
<accession>A0A4V1IW86</accession>
<name>A0A4V1IW86_9FUNG</name>
<proteinExistence type="predicted"/>